<dbReference type="Proteomes" id="UP000755551">
    <property type="component" value="Unassembled WGS sequence"/>
</dbReference>
<dbReference type="InterPro" id="IPR032806">
    <property type="entry name" value="YbfD_N"/>
</dbReference>
<dbReference type="Pfam" id="PF13808">
    <property type="entry name" value="DDE_Tnp_1_assoc"/>
    <property type="match status" value="1"/>
</dbReference>
<dbReference type="EMBL" id="JAHQZT010000073">
    <property type="protein sequence ID" value="MBV0934956.1"/>
    <property type="molecule type" value="Genomic_DNA"/>
</dbReference>
<keyword evidence="4" id="KW-1185">Reference proteome</keyword>
<dbReference type="RefSeq" id="WP_217336339.1">
    <property type="nucleotide sequence ID" value="NZ_JAHQZT010000073.1"/>
</dbReference>
<proteinExistence type="predicted"/>
<evidence type="ECO:0000259" key="1">
    <source>
        <dbReference type="Pfam" id="PF01609"/>
    </source>
</evidence>
<dbReference type="InterPro" id="IPR002559">
    <property type="entry name" value="Transposase_11"/>
</dbReference>
<dbReference type="InterPro" id="IPR051698">
    <property type="entry name" value="Transposase_11-like"/>
</dbReference>
<feature type="non-terminal residue" evidence="3">
    <location>
        <position position="271"/>
    </location>
</feature>
<gene>
    <name evidence="3" type="ORF">KTN04_16630</name>
</gene>
<reference evidence="3 4" key="1">
    <citation type="submission" date="2021-06" db="EMBL/GenBank/DDBJ databases">
        <title>Bacterium isolated from marine sediment.</title>
        <authorList>
            <person name="Zhu K.-L."/>
            <person name="Du Z.-J."/>
            <person name="Liang Q.-Y."/>
        </authorList>
    </citation>
    <scope>NUCLEOTIDE SEQUENCE [LARGE SCALE GENOMIC DNA]</scope>
    <source>
        <strain evidence="3 4">A346</strain>
    </source>
</reference>
<evidence type="ECO:0000259" key="2">
    <source>
        <dbReference type="Pfam" id="PF13808"/>
    </source>
</evidence>
<sequence length="271" mass="30241">MSLNVLAQHLSEIPDVRQAAKVTYPLFDILFLTITAVIAGCEGWEEIEDFGHARLDWLQGYGDFENGIPVHDTIARVMSRIDPEALQTCFIQWMKDTEVHSERQVIAVDGKTLRGSYRPSDRQSAIHMVSAFATANGVVMGQLKTEEKSNEIKAIPELLSLLELEGCLVTLDAMGCQKAIAQTVLDQRGDYLLAVKGNQKTLYQSIRSALTPLAGEEGYRQIESGHGRHEYREYHVLSACEVEDLPNWPGLKTVGMATRYSLSKEGQEMLE</sequence>
<dbReference type="PANTHER" id="PTHR30298">
    <property type="entry name" value="H REPEAT-ASSOCIATED PREDICTED TRANSPOSASE"/>
    <property type="match status" value="1"/>
</dbReference>
<comment type="caution">
    <text evidence="3">The sequence shown here is derived from an EMBL/GenBank/DDBJ whole genome shotgun (WGS) entry which is preliminary data.</text>
</comment>
<feature type="domain" description="H repeat-associated protein N-terminal" evidence="2">
    <location>
        <begin position="8"/>
        <end position="94"/>
    </location>
</feature>
<name>A0ABS6MF61_9GAMM</name>
<dbReference type="NCBIfam" id="NF033564">
    <property type="entry name" value="transpos_ISAs1"/>
    <property type="match status" value="1"/>
</dbReference>
<evidence type="ECO:0000313" key="4">
    <source>
        <dbReference type="Proteomes" id="UP000755551"/>
    </source>
</evidence>
<dbReference type="InterPro" id="IPR047647">
    <property type="entry name" value="ISAs1_transpos"/>
</dbReference>
<dbReference type="Pfam" id="PF01609">
    <property type="entry name" value="DDE_Tnp_1"/>
    <property type="match status" value="1"/>
</dbReference>
<accession>A0ABS6MF61</accession>
<organism evidence="3 4">
    <name type="scientific">Marinobacterium weihaiense</name>
    <dbReference type="NCBI Taxonomy" id="2851016"/>
    <lineage>
        <taxon>Bacteria</taxon>
        <taxon>Pseudomonadati</taxon>
        <taxon>Pseudomonadota</taxon>
        <taxon>Gammaproteobacteria</taxon>
        <taxon>Oceanospirillales</taxon>
        <taxon>Oceanospirillaceae</taxon>
        <taxon>Marinobacterium</taxon>
    </lineage>
</organism>
<dbReference type="PANTHER" id="PTHR30298:SF0">
    <property type="entry name" value="PROTEIN YBFL-RELATED"/>
    <property type="match status" value="1"/>
</dbReference>
<feature type="domain" description="Transposase IS4-like" evidence="1">
    <location>
        <begin position="101"/>
        <end position="231"/>
    </location>
</feature>
<protein>
    <submittedName>
        <fullName evidence="3">ISAs1 family transposase</fullName>
    </submittedName>
</protein>
<evidence type="ECO:0000313" key="3">
    <source>
        <dbReference type="EMBL" id="MBV0934956.1"/>
    </source>
</evidence>